<protein>
    <recommendedName>
        <fullName evidence="9">Flagellar transcriptional regulator FlhD</fullName>
    </recommendedName>
</protein>
<evidence type="ECO:0000256" key="3">
    <source>
        <dbReference type="ARBA" id="ARBA00023015"/>
    </source>
</evidence>
<evidence type="ECO:0000256" key="6">
    <source>
        <dbReference type="ARBA" id="ARBA00023159"/>
    </source>
</evidence>
<dbReference type="GO" id="GO:0005737">
    <property type="term" value="C:cytoplasm"/>
    <property type="evidence" value="ECO:0007669"/>
    <property type="project" value="UniProtKB-SubCell"/>
</dbReference>
<keyword evidence="4 9" id="KW-0238">DNA-binding</keyword>
<comment type="similarity">
    <text evidence="9">Belongs to the FlhD family.</text>
</comment>
<comment type="function">
    <text evidence="8 9">Functions in complex with FlhC as a master transcriptional regulator that regulates transcription of several flagellar and non-flagellar operons by binding to their promoter region. Activates expression of class 2 flagellar genes, including fliA, which is a flagellum-specific sigma factor that turns on the class 3 genes. Also regulates genes whose products function in a variety of physiological pathways.</text>
</comment>
<gene>
    <name evidence="9 10" type="primary">flhD</name>
    <name evidence="10" type="ORF">LMG6000_02400</name>
</gene>
<evidence type="ECO:0000256" key="1">
    <source>
        <dbReference type="ARBA" id="ARBA00022490"/>
    </source>
</evidence>
<comment type="subcellular location">
    <subcellularLocation>
        <location evidence="9">Cytoplasm</location>
    </subcellularLocation>
</comment>
<evidence type="ECO:0000313" key="10">
    <source>
        <dbReference type="EMBL" id="CAB3931930.1"/>
    </source>
</evidence>
<keyword evidence="7 9" id="KW-0804">Transcription</keyword>
<dbReference type="GO" id="GO:0045893">
    <property type="term" value="P:positive regulation of DNA-templated transcription"/>
    <property type="evidence" value="ECO:0007669"/>
    <property type="project" value="InterPro"/>
</dbReference>
<dbReference type="EMBL" id="CADILH010000003">
    <property type="protein sequence ID" value="CAB3931930.1"/>
    <property type="molecule type" value="Genomic_DNA"/>
</dbReference>
<dbReference type="HAMAP" id="MF_00725">
    <property type="entry name" value="FlhD"/>
    <property type="match status" value="1"/>
</dbReference>
<dbReference type="AlphaFoldDB" id="A0A6S7F5H0"/>
<dbReference type="GO" id="GO:1902208">
    <property type="term" value="P:regulation of bacterial-type flagellum assembly"/>
    <property type="evidence" value="ECO:0007669"/>
    <property type="project" value="UniProtKB-UniRule"/>
</dbReference>
<accession>A0A6S7F5H0</accession>
<reference evidence="10 11" key="1">
    <citation type="submission" date="2020-04" db="EMBL/GenBank/DDBJ databases">
        <authorList>
            <person name="De Canck E."/>
        </authorList>
    </citation>
    <scope>NUCLEOTIDE SEQUENCE [LARGE SCALE GENOMIC DNA]</scope>
    <source>
        <strain evidence="10 11">LMG 6000</strain>
    </source>
</reference>
<dbReference type="Gene3D" id="1.10.4000.10">
    <property type="entry name" value="Flagellar transcriptional activator FlhD"/>
    <property type="match status" value="1"/>
</dbReference>
<keyword evidence="1 9" id="KW-0963">Cytoplasm</keyword>
<keyword evidence="11" id="KW-1185">Reference proteome</keyword>
<evidence type="ECO:0000256" key="8">
    <source>
        <dbReference type="ARBA" id="ARBA00025431"/>
    </source>
</evidence>
<evidence type="ECO:0000256" key="5">
    <source>
        <dbReference type="ARBA" id="ARBA00023157"/>
    </source>
</evidence>
<keyword evidence="10" id="KW-0282">Flagellum</keyword>
<dbReference type="GO" id="GO:0044780">
    <property type="term" value="P:bacterial-type flagellum assembly"/>
    <property type="evidence" value="ECO:0007669"/>
    <property type="project" value="InterPro"/>
</dbReference>
<sequence>MRGVSDAKAAGFPELLLTQAPIGGIGNRELGVQQVENSLLTDIREVNLSYLLLAQRMLRDDYAASMFRLGFSNEVADILMRLSPAQLVKLASSSSLLCRFRFDDYSLLSALTHDVLGGALQQAHATILLAKQPVEELA</sequence>
<name>A0A6S7F5H0_9BURK</name>
<evidence type="ECO:0000256" key="7">
    <source>
        <dbReference type="ARBA" id="ARBA00023163"/>
    </source>
</evidence>
<proteinExistence type="inferred from homology"/>
<feature type="disulfide bond" description="Interchain" evidence="9">
    <location>
        <position position="98"/>
    </location>
</feature>
<keyword evidence="5 9" id="KW-1015">Disulfide bond</keyword>
<evidence type="ECO:0000313" key="11">
    <source>
        <dbReference type="Proteomes" id="UP000494183"/>
    </source>
</evidence>
<keyword evidence="10" id="KW-0969">Cilium</keyword>
<dbReference type="InterPro" id="IPR036194">
    <property type="entry name" value="FlhD_sf"/>
</dbReference>
<keyword evidence="6 9" id="KW-0010">Activator</keyword>
<comment type="subunit">
    <text evidence="9">Homodimer; disulfide-linked. Forms a heterohexamer composed of two FlhC and four FlhD subunits. Each FlhC binds a FlhD dimer, forming a heterotrimer, and a hexamer assembles by dimerization of two heterotrimers.</text>
</comment>
<dbReference type="GO" id="GO:0003677">
    <property type="term" value="F:DNA binding"/>
    <property type="evidence" value="ECO:0007669"/>
    <property type="project" value="UniProtKB-UniRule"/>
</dbReference>
<comment type="domain">
    <text evidence="9">The C-terminal region contains a putative helix-turn-helix (HTH) motif, suggesting that this region may bind DNA.</text>
</comment>
<evidence type="ECO:0000256" key="4">
    <source>
        <dbReference type="ARBA" id="ARBA00023125"/>
    </source>
</evidence>
<dbReference type="InterPro" id="IPR023559">
    <property type="entry name" value="Flagellar_FlhD"/>
</dbReference>
<dbReference type="Pfam" id="PF05247">
    <property type="entry name" value="FlhD"/>
    <property type="match status" value="1"/>
</dbReference>
<dbReference type="SUPFAM" id="SSF63592">
    <property type="entry name" value="Flagellar transcriptional activator FlhD"/>
    <property type="match status" value="1"/>
</dbReference>
<keyword evidence="3 9" id="KW-0805">Transcription regulation</keyword>
<dbReference type="NCBIfam" id="NF002783">
    <property type="entry name" value="PRK02909.1-1"/>
    <property type="match status" value="1"/>
</dbReference>
<keyword evidence="10" id="KW-0966">Cell projection</keyword>
<keyword evidence="2 9" id="KW-1005">Bacterial flagellum biogenesis</keyword>
<organism evidence="10 11">
    <name type="scientific">Achromobacter insolitus</name>
    <dbReference type="NCBI Taxonomy" id="217204"/>
    <lineage>
        <taxon>Bacteria</taxon>
        <taxon>Pseudomonadati</taxon>
        <taxon>Pseudomonadota</taxon>
        <taxon>Betaproteobacteria</taxon>
        <taxon>Burkholderiales</taxon>
        <taxon>Alcaligenaceae</taxon>
        <taxon>Achromobacter</taxon>
    </lineage>
</organism>
<evidence type="ECO:0000256" key="2">
    <source>
        <dbReference type="ARBA" id="ARBA00022795"/>
    </source>
</evidence>
<dbReference type="Proteomes" id="UP000494183">
    <property type="component" value="Unassembled WGS sequence"/>
</dbReference>
<evidence type="ECO:0000256" key="9">
    <source>
        <dbReference type="HAMAP-Rule" id="MF_00725"/>
    </source>
</evidence>